<evidence type="ECO:0000313" key="3">
    <source>
        <dbReference type="Proteomes" id="UP000054565"/>
    </source>
</evidence>
<evidence type="ECO:0000256" key="1">
    <source>
        <dbReference type="SAM" id="MobiDB-lite"/>
    </source>
</evidence>
<dbReference type="Proteomes" id="UP000054565">
    <property type="component" value="Unassembled WGS sequence"/>
</dbReference>
<protein>
    <submittedName>
        <fullName evidence="2">Uncharacterized protein</fullName>
    </submittedName>
</protein>
<accession>A0A0J6XYN7</accession>
<sequence length="125" mass="13742">MLSLAINLSRGKLQRMASHHRRQSSEGILDLSGRPLPTASQHQHRHQSLFEGIINFSGPKPLGCGFNALTLNADFTALLTTMAILAAQGMDTVTLDLSAIPMTFRGLSYQKILFYGVHWNSMESS</sequence>
<dbReference type="EMBL" id="DS028093">
    <property type="protein sequence ID" value="KMO99863.1"/>
    <property type="molecule type" value="Genomic_DNA"/>
</dbReference>
<dbReference type="AlphaFoldDB" id="A0A0J6XYN7"/>
<evidence type="ECO:0000313" key="2">
    <source>
        <dbReference type="EMBL" id="KMO99863.1"/>
    </source>
</evidence>
<gene>
    <name evidence="2" type="ORF">CIRG_00006</name>
</gene>
<feature type="region of interest" description="Disordered" evidence="1">
    <location>
        <begin position="16"/>
        <end position="42"/>
    </location>
</feature>
<organism evidence="2 3">
    <name type="scientific">Coccidioides immitis RMSCC 2394</name>
    <dbReference type="NCBI Taxonomy" id="404692"/>
    <lineage>
        <taxon>Eukaryota</taxon>
        <taxon>Fungi</taxon>
        <taxon>Dikarya</taxon>
        <taxon>Ascomycota</taxon>
        <taxon>Pezizomycotina</taxon>
        <taxon>Eurotiomycetes</taxon>
        <taxon>Eurotiomycetidae</taxon>
        <taxon>Onygenales</taxon>
        <taxon>Onygenaceae</taxon>
        <taxon>Coccidioides</taxon>
    </lineage>
</organism>
<name>A0A0J6XYN7_COCIT</name>
<proteinExistence type="predicted"/>
<reference evidence="3" key="1">
    <citation type="journal article" date="2010" name="Genome Res.">
        <title>Population genomic sequencing of Coccidioides fungi reveals recent hybridization and transposon control.</title>
        <authorList>
            <person name="Neafsey D.E."/>
            <person name="Barker B.M."/>
            <person name="Sharpton T.J."/>
            <person name="Stajich J.E."/>
            <person name="Park D.J."/>
            <person name="Whiston E."/>
            <person name="Hung C.-Y."/>
            <person name="McMahan C."/>
            <person name="White J."/>
            <person name="Sykes S."/>
            <person name="Heiman D."/>
            <person name="Young S."/>
            <person name="Zeng Q."/>
            <person name="Abouelleil A."/>
            <person name="Aftuck L."/>
            <person name="Bessette D."/>
            <person name="Brown A."/>
            <person name="FitzGerald M."/>
            <person name="Lui A."/>
            <person name="Macdonald J.P."/>
            <person name="Priest M."/>
            <person name="Orbach M.J."/>
            <person name="Galgiani J.N."/>
            <person name="Kirkland T.N."/>
            <person name="Cole G.T."/>
            <person name="Birren B.W."/>
            <person name="Henn M.R."/>
            <person name="Taylor J.W."/>
            <person name="Rounsley S.D."/>
        </authorList>
    </citation>
    <scope>NUCLEOTIDE SEQUENCE [LARGE SCALE GENOMIC DNA]</scope>
    <source>
        <strain evidence="3">RMSCC 2394</strain>
    </source>
</reference>